<dbReference type="OrthoDB" id="2723779at2759"/>
<dbReference type="RefSeq" id="XP_040768257.1">
    <property type="nucleotide sequence ID" value="XM_040902422.1"/>
</dbReference>
<keyword evidence="3" id="KW-1185">Reference proteome</keyword>
<accession>A0A165GLI1</accession>
<proteinExistence type="predicted"/>
<organism evidence="2 3">
    <name type="scientific">Laetiporus sulphureus 93-53</name>
    <dbReference type="NCBI Taxonomy" id="1314785"/>
    <lineage>
        <taxon>Eukaryota</taxon>
        <taxon>Fungi</taxon>
        <taxon>Dikarya</taxon>
        <taxon>Basidiomycota</taxon>
        <taxon>Agaricomycotina</taxon>
        <taxon>Agaricomycetes</taxon>
        <taxon>Polyporales</taxon>
        <taxon>Laetiporus</taxon>
    </lineage>
</organism>
<feature type="region of interest" description="Disordered" evidence="1">
    <location>
        <begin position="126"/>
        <end position="194"/>
    </location>
</feature>
<dbReference type="InParanoid" id="A0A165GLI1"/>
<sequence>MAAIVAYPLKTDISERDASGAGEPDIEPDDQWKEETRKQIEGGLWHFVEEAKQKRDDELSLHSTSPTDQDRVKKEYDDRMAELRKMAEAEFHVLLQYEKKLRRWAVLGEIPDPEIVRLQRERMAAIQRNTQQHSESSSAREQGGQSVFKSASAAQSGKAEPAIVDRATNATEARQDDSPTSAAKKPNPLSGISVVFNKSNPAASEHCLDFQRRIASGDLEASFQLRSWVGEAASVR</sequence>
<dbReference type="GeneID" id="63819453"/>
<feature type="region of interest" description="Disordered" evidence="1">
    <location>
        <begin position="13"/>
        <end position="32"/>
    </location>
</feature>
<protein>
    <submittedName>
        <fullName evidence="2">Uncharacterized protein</fullName>
    </submittedName>
</protein>
<dbReference type="AlphaFoldDB" id="A0A165GLI1"/>
<feature type="region of interest" description="Disordered" evidence="1">
    <location>
        <begin position="54"/>
        <end position="75"/>
    </location>
</feature>
<feature type="compositionally biased region" description="Polar residues" evidence="1">
    <location>
        <begin position="127"/>
        <end position="155"/>
    </location>
</feature>
<reference evidence="2 3" key="1">
    <citation type="journal article" date="2016" name="Mol. Biol. Evol.">
        <title>Comparative Genomics of Early-Diverging Mushroom-Forming Fungi Provides Insights into the Origins of Lignocellulose Decay Capabilities.</title>
        <authorList>
            <person name="Nagy L.G."/>
            <person name="Riley R."/>
            <person name="Tritt A."/>
            <person name="Adam C."/>
            <person name="Daum C."/>
            <person name="Floudas D."/>
            <person name="Sun H."/>
            <person name="Yadav J.S."/>
            <person name="Pangilinan J."/>
            <person name="Larsson K.H."/>
            <person name="Matsuura K."/>
            <person name="Barry K."/>
            <person name="Labutti K."/>
            <person name="Kuo R."/>
            <person name="Ohm R.A."/>
            <person name="Bhattacharya S.S."/>
            <person name="Shirouzu T."/>
            <person name="Yoshinaga Y."/>
            <person name="Martin F.M."/>
            <person name="Grigoriev I.V."/>
            <person name="Hibbett D.S."/>
        </authorList>
    </citation>
    <scope>NUCLEOTIDE SEQUENCE [LARGE SCALE GENOMIC DNA]</scope>
    <source>
        <strain evidence="2 3">93-53</strain>
    </source>
</reference>
<dbReference type="Proteomes" id="UP000076871">
    <property type="component" value="Unassembled WGS sequence"/>
</dbReference>
<dbReference type="EMBL" id="KV427609">
    <property type="protein sequence ID" value="KZT10517.1"/>
    <property type="molecule type" value="Genomic_DNA"/>
</dbReference>
<gene>
    <name evidence="2" type="ORF">LAESUDRAFT_428451</name>
</gene>
<evidence type="ECO:0000313" key="2">
    <source>
        <dbReference type="EMBL" id="KZT10517.1"/>
    </source>
</evidence>
<evidence type="ECO:0000256" key="1">
    <source>
        <dbReference type="SAM" id="MobiDB-lite"/>
    </source>
</evidence>
<dbReference type="STRING" id="1314785.A0A165GLI1"/>
<name>A0A165GLI1_9APHY</name>
<evidence type="ECO:0000313" key="3">
    <source>
        <dbReference type="Proteomes" id="UP000076871"/>
    </source>
</evidence>